<dbReference type="EMBL" id="BARS01006874">
    <property type="protein sequence ID" value="GAF74926.1"/>
    <property type="molecule type" value="Genomic_DNA"/>
</dbReference>
<comment type="caution">
    <text evidence="1">The sequence shown here is derived from an EMBL/GenBank/DDBJ whole genome shotgun (WGS) entry which is preliminary data.</text>
</comment>
<organism evidence="1">
    <name type="scientific">marine sediment metagenome</name>
    <dbReference type="NCBI Taxonomy" id="412755"/>
    <lineage>
        <taxon>unclassified sequences</taxon>
        <taxon>metagenomes</taxon>
        <taxon>ecological metagenomes</taxon>
    </lineage>
</organism>
<reference evidence="1" key="1">
    <citation type="journal article" date="2014" name="Front. Microbiol.">
        <title>High frequency of phylogenetically diverse reductive dehalogenase-homologous genes in deep subseafloor sedimentary metagenomes.</title>
        <authorList>
            <person name="Kawai M."/>
            <person name="Futagami T."/>
            <person name="Toyoda A."/>
            <person name="Takaki Y."/>
            <person name="Nishi S."/>
            <person name="Hori S."/>
            <person name="Arai W."/>
            <person name="Tsubouchi T."/>
            <person name="Morono Y."/>
            <person name="Uchiyama I."/>
            <person name="Ito T."/>
            <person name="Fujiyama A."/>
            <person name="Inagaki F."/>
            <person name="Takami H."/>
        </authorList>
    </citation>
    <scope>NUCLEOTIDE SEQUENCE</scope>
    <source>
        <strain evidence="1">Expedition CK06-06</strain>
    </source>
</reference>
<proteinExistence type="predicted"/>
<protein>
    <submittedName>
        <fullName evidence="1">Uncharacterized protein</fullName>
    </submittedName>
</protein>
<sequence length="58" mass="6603">MQETVESEKEHNIGLIRKDPNYTVPCTHQFCIKKTESVYGCLACKEEVTGPYGQVIKK</sequence>
<gene>
    <name evidence="1" type="ORF">S01H1_13320</name>
</gene>
<accession>X0SIJ5</accession>
<dbReference type="AlphaFoldDB" id="X0SIJ5"/>
<name>X0SIJ5_9ZZZZ</name>
<evidence type="ECO:0000313" key="1">
    <source>
        <dbReference type="EMBL" id="GAF74926.1"/>
    </source>
</evidence>